<evidence type="ECO:0000313" key="2">
    <source>
        <dbReference type="Proteomes" id="UP001597568"/>
    </source>
</evidence>
<dbReference type="Proteomes" id="UP001597568">
    <property type="component" value="Unassembled WGS sequence"/>
</dbReference>
<proteinExistence type="predicted"/>
<comment type="caution">
    <text evidence="1">The sequence shown here is derived from an EMBL/GenBank/DDBJ whole genome shotgun (WGS) entry which is preliminary data.</text>
</comment>
<keyword evidence="2" id="KW-1185">Reference proteome</keyword>
<dbReference type="RefSeq" id="WP_158621036.1">
    <property type="nucleotide sequence ID" value="NZ_JBHUOR010000137.1"/>
</dbReference>
<sequence>MPIPFEKEVRCKKCGVVIKTIRLGDAIKPEELLILVNSYCKKCRHQK</sequence>
<dbReference type="EMBL" id="JBHUOR010000137">
    <property type="protein sequence ID" value="MFD2870301.1"/>
    <property type="molecule type" value="Genomic_DNA"/>
</dbReference>
<gene>
    <name evidence="1" type="ORF">ACFSY7_17555</name>
</gene>
<protein>
    <submittedName>
        <fullName evidence="1">Uncharacterized protein</fullName>
    </submittedName>
</protein>
<accession>A0ABW5Y6B3</accession>
<reference evidence="2" key="1">
    <citation type="journal article" date="2019" name="Int. J. Syst. Evol. Microbiol.">
        <title>The Global Catalogue of Microorganisms (GCM) 10K type strain sequencing project: providing services to taxonomists for standard genome sequencing and annotation.</title>
        <authorList>
            <consortium name="The Broad Institute Genomics Platform"/>
            <consortium name="The Broad Institute Genome Sequencing Center for Infectious Disease"/>
            <person name="Wu L."/>
            <person name="Ma J."/>
        </authorList>
    </citation>
    <scope>NUCLEOTIDE SEQUENCE [LARGE SCALE GENOMIC DNA]</scope>
    <source>
        <strain evidence="2">KCTC 33522</strain>
    </source>
</reference>
<evidence type="ECO:0000313" key="1">
    <source>
        <dbReference type="EMBL" id="MFD2870301.1"/>
    </source>
</evidence>
<organism evidence="1 2">
    <name type="scientific">Kurthia populi</name>
    <dbReference type="NCBI Taxonomy" id="1562132"/>
    <lineage>
        <taxon>Bacteria</taxon>
        <taxon>Bacillati</taxon>
        <taxon>Bacillota</taxon>
        <taxon>Bacilli</taxon>
        <taxon>Bacillales</taxon>
        <taxon>Caryophanaceae</taxon>
        <taxon>Kurthia</taxon>
    </lineage>
</organism>
<name>A0ABW5Y6B3_9BACL</name>